<evidence type="ECO:0000313" key="3">
    <source>
        <dbReference type="Proteomes" id="UP000539313"/>
    </source>
</evidence>
<keyword evidence="1" id="KW-0472">Membrane</keyword>
<gene>
    <name evidence="2" type="ORF">HNR21_000630</name>
</gene>
<evidence type="ECO:0000256" key="1">
    <source>
        <dbReference type="SAM" id="Phobius"/>
    </source>
</evidence>
<feature type="transmembrane region" description="Helical" evidence="1">
    <location>
        <begin position="44"/>
        <end position="61"/>
    </location>
</feature>
<feature type="transmembrane region" description="Helical" evidence="1">
    <location>
        <begin position="7"/>
        <end position="32"/>
    </location>
</feature>
<evidence type="ECO:0000313" key="2">
    <source>
        <dbReference type="EMBL" id="MBA9001748.1"/>
    </source>
</evidence>
<reference evidence="2 3" key="1">
    <citation type="submission" date="2020-08" db="EMBL/GenBank/DDBJ databases">
        <title>Sequencing the genomes of 1000 actinobacteria strains.</title>
        <authorList>
            <person name="Klenk H.-P."/>
        </authorList>
    </citation>
    <scope>NUCLEOTIDE SEQUENCE [LARGE SCALE GENOMIC DNA]</scope>
    <source>
        <strain evidence="2 3">DSM 45823</strain>
    </source>
</reference>
<accession>A0A7W3MTR8</accession>
<sequence length="210" mass="22154">MGGFIGLVFSFPTVLFTFSLLVVVGYWAFVVLGAADPELLDGDAGGAAADGLGGVLGALRLGDVPVTVALSLLIAFSWFFTLVGAVVLDSFDLSSPLEIALGLVALALAVVAGWLAACLVVMPLRRALPRTKEASRRDLVGRPCVIRTSRVDAAFGQAEVTTEDGSTVIVQVRQDVEDPLAEPLTTGSTALIFDYDEAGEFFRVMPHQPW</sequence>
<dbReference type="AlphaFoldDB" id="A0A7W3MTR8"/>
<feature type="transmembrane region" description="Helical" evidence="1">
    <location>
        <begin position="99"/>
        <end position="122"/>
    </location>
</feature>
<keyword evidence="1" id="KW-1133">Transmembrane helix</keyword>
<dbReference type="Proteomes" id="UP000539313">
    <property type="component" value="Unassembled WGS sequence"/>
</dbReference>
<keyword evidence="1" id="KW-0812">Transmembrane</keyword>
<comment type="caution">
    <text evidence="2">The sequence shown here is derived from an EMBL/GenBank/DDBJ whole genome shotgun (WGS) entry which is preliminary data.</text>
</comment>
<proteinExistence type="predicted"/>
<dbReference type="EMBL" id="JACJII010000001">
    <property type="protein sequence ID" value="MBA9001748.1"/>
    <property type="molecule type" value="Genomic_DNA"/>
</dbReference>
<keyword evidence="3" id="KW-1185">Reference proteome</keyword>
<evidence type="ECO:0008006" key="4">
    <source>
        <dbReference type="Google" id="ProtNLM"/>
    </source>
</evidence>
<dbReference type="RefSeq" id="WP_182703959.1">
    <property type="nucleotide sequence ID" value="NZ_JACJII010000001.1"/>
</dbReference>
<name>A0A7W3MTR8_9ACTN</name>
<organism evidence="2 3">
    <name type="scientific">Thermomonospora cellulosilytica</name>
    <dbReference type="NCBI Taxonomy" id="1411118"/>
    <lineage>
        <taxon>Bacteria</taxon>
        <taxon>Bacillati</taxon>
        <taxon>Actinomycetota</taxon>
        <taxon>Actinomycetes</taxon>
        <taxon>Streptosporangiales</taxon>
        <taxon>Thermomonosporaceae</taxon>
        <taxon>Thermomonospora</taxon>
    </lineage>
</organism>
<protein>
    <recommendedName>
        <fullName evidence="4">DUF1449 family protein</fullName>
    </recommendedName>
</protein>
<feature type="transmembrane region" description="Helical" evidence="1">
    <location>
        <begin position="68"/>
        <end position="87"/>
    </location>
</feature>